<accession>A0AAN4ZE72</accession>
<gene>
    <name evidence="1" type="ORF">PMAYCL1PPCAC_08544</name>
</gene>
<reference evidence="2" key="1">
    <citation type="submission" date="2022-10" db="EMBL/GenBank/DDBJ databases">
        <title>Genome assembly of Pristionchus species.</title>
        <authorList>
            <person name="Yoshida K."/>
            <person name="Sommer R.J."/>
        </authorList>
    </citation>
    <scope>NUCLEOTIDE SEQUENCE [LARGE SCALE GENOMIC DNA]</scope>
    <source>
        <strain evidence="2">RS5460</strain>
    </source>
</reference>
<proteinExistence type="predicted"/>
<evidence type="ECO:0000313" key="1">
    <source>
        <dbReference type="EMBL" id="GMR38349.1"/>
    </source>
</evidence>
<feature type="non-terminal residue" evidence="1">
    <location>
        <position position="1"/>
    </location>
</feature>
<dbReference type="Proteomes" id="UP001328107">
    <property type="component" value="Unassembled WGS sequence"/>
</dbReference>
<name>A0AAN4ZE72_9BILA</name>
<dbReference type="EMBL" id="BTRK01000002">
    <property type="protein sequence ID" value="GMR38349.1"/>
    <property type="molecule type" value="Genomic_DNA"/>
</dbReference>
<evidence type="ECO:0000313" key="2">
    <source>
        <dbReference type="Proteomes" id="UP001328107"/>
    </source>
</evidence>
<dbReference type="AlphaFoldDB" id="A0AAN4ZE72"/>
<comment type="caution">
    <text evidence="1">The sequence shown here is derived from an EMBL/GenBank/DDBJ whole genome shotgun (WGS) entry which is preliminary data.</text>
</comment>
<keyword evidence="2" id="KW-1185">Reference proteome</keyword>
<protein>
    <submittedName>
        <fullName evidence="1">Uncharacterized protein</fullName>
    </submittedName>
</protein>
<organism evidence="1 2">
    <name type="scientific">Pristionchus mayeri</name>
    <dbReference type="NCBI Taxonomy" id="1317129"/>
    <lineage>
        <taxon>Eukaryota</taxon>
        <taxon>Metazoa</taxon>
        <taxon>Ecdysozoa</taxon>
        <taxon>Nematoda</taxon>
        <taxon>Chromadorea</taxon>
        <taxon>Rhabditida</taxon>
        <taxon>Rhabditina</taxon>
        <taxon>Diplogasteromorpha</taxon>
        <taxon>Diplogasteroidea</taxon>
        <taxon>Neodiplogasteridae</taxon>
        <taxon>Pristionchus</taxon>
    </lineage>
</organism>
<sequence>FCMYNVHKRIVPYLKTVELNSNAEIRLADLKNFIDIAARCRDNGEFVHWIFERCQTSSELIEVSQSCGQALNPHMTIFFQFLATKNAEETNEWTKKTDKLTKEKAELQNQAIITNKSCGYCCHWNPSTGKYCSDCGDTLY</sequence>